<dbReference type="HOGENOM" id="CLU_1439322_0_0_0"/>
<dbReference type="InterPro" id="IPR004175">
    <property type="entry name" value="RNA_CPDase"/>
</dbReference>
<dbReference type="InterPro" id="IPR009097">
    <property type="entry name" value="Cyclic_Pdiesterase"/>
</dbReference>
<keyword evidence="1" id="KW-0378">Hydrolase</keyword>
<keyword evidence="2" id="KW-0436">Ligase</keyword>
<dbReference type="RefSeq" id="WP_008523402.1">
    <property type="nucleotide sequence ID" value="NZ_CM001376.1"/>
</dbReference>
<dbReference type="GO" id="GO:0008664">
    <property type="term" value="F:RNA 2',3'-cyclic 3'-phosphodiesterase activity"/>
    <property type="evidence" value="ECO:0007669"/>
    <property type="project" value="InterPro"/>
</dbReference>
<gene>
    <name evidence="2" type="ORF">JonanDRAFT_1482</name>
</gene>
<dbReference type="Gene3D" id="3.90.1140.10">
    <property type="entry name" value="Cyclic phosphodiesterase"/>
    <property type="match status" value="1"/>
</dbReference>
<dbReference type="STRING" id="885272.JonanDRAFT_1482"/>
<dbReference type="SUPFAM" id="SSF55144">
    <property type="entry name" value="LigT-like"/>
    <property type="match status" value="1"/>
</dbReference>
<dbReference type="PANTHER" id="PTHR35561">
    <property type="entry name" value="RNA 2',3'-CYCLIC PHOSPHODIESTERASE"/>
    <property type="match status" value="1"/>
</dbReference>
<keyword evidence="3" id="KW-1185">Reference proteome</keyword>
<dbReference type="AlphaFoldDB" id="H0UJ17"/>
<reference evidence="2 3" key="1">
    <citation type="submission" date="2011-11" db="EMBL/GenBank/DDBJ databases">
        <title>The Noncontiguous Finished genome of Jonquetella anthropi DSM 22815.</title>
        <authorList>
            <consortium name="US DOE Joint Genome Institute (JGI-PGF)"/>
            <person name="Lucas S."/>
            <person name="Copeland A."/>
            <person name="Lapidus A."/>
            <person name="Glavina del Rio T."/>
            <person name="Dalin E."/>
            <person name="Tice H."/>
            <person name="Bruce D."/>
            <person name="Goodwin L."/>
            <person name="Pitluck S."/>
            <person name="Peters L."/>
            <person name="Mikhailova N."/>
            <person name="Held B."/>
            <person name="Kyrpides N."/>
            <person name="Mavromatis K."/>
            <person name="Ivanova N."/>
            <person name="Markowitz V."/>
            <person name="Cheng J.-F."/>
            <person name="Hugenholtz P."/>
            <person name="Woyke T."/>
            <person name="Wu D."/>
            <person name="Gronow S."/>
            <person name="Wellnitz S."/>
            <person name="Brambilla E."/>
            <person name="Klenk H.-P."/>
            <person name="Eisen J.A."/>
        </authorList>
    </citation>
    <scope>NUCLEOTIDE SEQUENCE [LARGE SCALE GENOMIC DNA]</scope>
    <source>
        <strain evidence="2 3">DSM 22815</strain>
    </source>
</reference>
<sequence length="188" mass="20859">MSSQDSRRWFFCLPLEKPDQASFARLQCVCSPAALRPTDCRWAHVTLRFCGPLPPEASGQLIDAFPLVPLPGPFVLRGEGDVVLMGADAWSLKLDCPPQLTECVRFAAEVCRRAGLAPERRPFVPHITIGRRRGRVNAALFQPFERWSFSVEAVQLRTSTLTPQGARYQILASRSLPAAPQSQEEGKS</sequence>
<dbReference type="Proteomes" id="UP000003806">
    <property type="component" value="Chromosome"/>
</dbReference>
<protein>
    <submittedName>
        <fullName evidence="2">2'-5' RNA ligase</fullName>
    </submittedName>
</protein>
<evidence type="ECO:0000256" key="1">
    <source>
        <dbReference type="ARBA" id="ARBA00022801"/>
    </source>
</evidence>
<dbReference type="GO" id="GO:0004113">
    <property type="term" value="F:2',3'-cyclic-nucleotide 3'-phosphodiesterase activity"/>
    <property type="evidence" value="ECO:0007669"/>
    <property type="project" value="InterPro"/>
</dbReference>
<dbReference type="PANTHER" id="PTHR35561:SF1">
    <property type="entry name" value="RNA 2',3'-CYCLIC PHOSPHODIESTERASE"/>
    <property type="match status" value="1"/>
</dbReference>
<evidence type="ECO:0000313" key="2">
    <source>
        <dbReference type="EMBL" id="EHM13844.1"/>
    </source>
</evidence>
<proteinExistence type="predicted"/>
<organism evidence="2 3">
    <name type="scientific">Jonquetella anthropi DSM 22815</name>
    <dbReference type="NCBI Taxonomy" id="885272"/>
    <lineage>
        <taxon>Bacteria</taxon>
        <taxon>Thermotogati</taxon>
        <taxon>Synergistota</taxon>
        <taxon>Synergistia</taxon>
        <taxon>Synergistales</taxon>
        <taxon>Dethiosulfovibrionaceae</taxon>
        <taxon>Jonquetella</taxon>
    </lineage>
</organism>
<dbReference type="EMBL" id="CM001376">
    <property type="protein sequence ID" value="EHM13844.1"/>
    <property type="molecule type" value="Genomic_DNA"/>
</dbReference>
<accession>H0UJ17</accession>
<dbReference type="OrthoDB" id="9789350at2"/>
<dbReference type="GO" id="GO:0016874">
    <property type="term" value="F:ligase activity"/>
    <property type="evidence" value="ECO:0007669"/>
    <property type="project" value="UniProtKB-KW"/>
</dbReference>
<evidence type="ECO:0000313" key="3">
    <source>
        <dbReference type="Proteomes" id="UP000003806"/>
    </source>
</evidence>
<dbReference type="eggNOG" id="COG1514">
    <property type="taxonomic scope" value="Bacteria"/>
</dbReference>
<name>H0UJ17_9BACT</name>